<sequence length="191" mass="22195">SVHHLSVQNELLRDEIKGLKSALLYKEKHKGKGKALDLQQRQEYHGGAVFWSPRKIREAQAREAVRKRDEVEQKLQKAQDKQQRKELQLQRQVELEQKRADRLRLKEMRDAERAEKAAERAHQIEARNAQKAQHQAQKRSRTASRAPISKNKRQKRLVDDRAGDRAAPAASSIPPRITSRGRSVNLPQKFR</sequence>
<evidence type="ECO:0000313" key="2">
    <source>
        <dbReference type="EMBL" id="ENH98976.1"/>
    </source>
</evidence>
<protein>
    <recommendedName>
        <fullName evidence="4">TolA, Membrane protein involved in colicin uptake</fullName>
    </recommendedName>
</protein>
<feature type="compositionally biased region" description="Basic and acidic residues" evidence="1">
    <location>
        <begin position="72"/>
        <end position="125"/>
    </location>
</feature>
<reference evidence="2 3" key="1">
    <citation type="journal article" date="2012" name="PLoS Pathog.">
        <title>Diverse lifestyles and strategies of plant pathogenesis encoded in the genomes of eighteen Dothideomycetes fungi.</title>
        <authorList>
            <person name="Ohm R.A."/>
            <person name="Feau N."/>
            <person name="Henrissat B."/>
            <person name="Schoch C.L."/>
            <person name="Horwitz B.A."/>
            <person name="Barry K.W."/>
            <person name="Condon B.J."/>
            <person name="Copeland A.C."/>
            <person name="Dhillon B."/>
            <person name="Glaser F."/>
            <person name="Hesse C.N."/>
            <person name="Kosti I."/>
            <person name="LaButti K."/>
            <person name="Lindquist E.A."/>
            <person name="Lucas S."/>
            <person name="Salamov A.A."/>
            <person name="Bradshaw R.E."/>
            <person name="Ciuffetti L."/>
            <person name="Hamelin R.C."/>
            <person name="Kema G.H.J."/>
            <person name="Lawrence C."/>
            <person name="Scott J.A."/>
            <person name="Spatafora J.W."/>
            <person name="Turgeon B.G."/>
            <person name="de Wit P.J.G.M."/>
            <person name="Zhong S."/>
            <person name="Goodwin S.B."/>
            <person name="Grigoriev I.V."/>
        </authorList>
    </citation>
    <scope>NUCLEOTIDE SEQUENCE [LARGE SCALE GENOMIC DNA]</scope>
    <source>
        <strain evidence="3">C4 / ATCC 48331 / race T</strain>
    </source>
</reference>
<keyword evidence="3" id="KW-1185">Reference proteome</keyword>
<evidence type="ECO:0008006" key="4">
    <source>
        <dbReference type="Google" id="ProtNLM"/>
    </source>
</evidence>
<accession>N4X176</accession>
<proteinExistence type="predicted"/>
<dbReference type="AlphaFoldDB" id="N4X176"/>
<dbReference type="HOGENOM" id="CLU_013929_6_1_1"/>
<feature type="non-terminal residue" evidence="2">
    <location>
        <position position="191"/>
    </location>
</feature>
<reference evidence="3" key="2">
    <citation type="journal article" date="2013" name="PLoS Genet.">
        <title>Comparative genome structure, secondary metabolite, and effector coding capacity across Cochliobolus pathogens.</title>
        <authorList>
            <person name="Condon B.J."/>
            <person name="Leng Y."/>
            <person name="Wu D."/>
            <person name="Bushley K.E."/>
            <person name="Ohm R.A."/>
            <person name="Otillar R."/>
            <person name="Martin J."/>
            <person name="Schackwitz W."/>
            <person name="Grimwood J."/>
            <person name="MohdZainudin N."/>
            <person name="Xue C."/>
            <person name="Wang R."/>
            <person name="Manning V.A."/>
            <person name="Dhillon B."/>
            <person name="Tu Z.J."/>
            <person name="Steffenson B.J."/>
            <person name="Salamov A."/>
            <person name="Sun H."/>
            <person name="Lowry S."/>
            <person name="LaButti K."/>
            <person name="Han J."/>
            <person name="Copeland A."/>
            <person name="Lindquist E."/>
            <person name="Barry K."/>
            <person name="Schmutz J."/>
            <person name="Baker S.E."/>
            <person name="Ciuffetti L.M."/>
            <person name="Grigoriev I.V."/>
            <person name="Zhong S."/>
            <person name="Turgeon B.G."/>
        </authorList>
    </citation>
    <scope>NUCLEOTIDE SEQUENCE [LARGE SCALE GENOMIC DNA]</scope>
    <source>
        <strain evidence="3">C4 / ATCC 48331 / race T</strain>
    </source>
</reference>
<feature type="compositionally biased region" description="Polar residues" evidence="1">
    <location>
        <begin position="180"/>
        <end position="191"/>
    </location>
</feature>
<dbReference type="EMBL" id="KB733494">
    <property type="protein sequence ID" value="ENH98976.1"/>
    <property type="molecule type" value="Genomic_DNA"/>
</dbReference>
<dbReference type="Proteomes" id="UP000012338">
    <property type="component" value="Unassembled WGS sequence"/>
</dbReference>
<feature type="compositionally biased region" description="Low complexity" evidence="1">
    <location>
        <begin position="165"/>
        <end position="177"/>
    </location>
</feature>
<feature type="non-terminal residue" evidence="2">
    <location>
        <position position="1"/>
    </location>
</feature>
<feature type="region of interest" description="Disordered" evidence="1">
    <location>
        <begin position="72"/>
        <end position="191"/>
    </location>
</feature>
<evidence type="ECO:0000313" key="3">
    <source>
        <dbReference type="Proteomes" id="UP000012338"/>
    </source>
</evidence>
<gene>
    <name evidence="2" type="ORF">COCC4DRAFT_121947</name>
</gene>
<organism evidence="2 3">
    <name type="scientific">Cochliobolus heterostrophus (strain C4 / ATCC 48331 / race T)</name>
    <name type="common">Southern corn leaf blight fungus</name>
    <name type="synonym">Bipolaris maydis</name>
    <dbReference type="NCBI Taxonomy" id="665024"/>
    <lineage>
        <taxon>Eukaryota</taxon>
        <taxon>Fungi</taxon>
        <taxon>Dikarya</taxon>
        <taxon>Ascomycota</taxon>
        <taxon>Pezizomycotina</taxon>
        <taxon>Dothideomycetes</taxon>
        <taxon>Pleosporomycetidae</taxon>
        <taxon>Pleosporales</taxon>
        <taxon>Pleosporineae</taxon>
        <taxon>Pleosporaceae</taxon>
        <taxon>Bipolaris</taxon>
    </lineage>
</organism>
<name>N4X176_COCH4</name>
<evidence type="ECO:0000256" key="1">
    <source>
        <dbReference type="SAM" id="MobiDB-lite"/>
    </source>
</evidence>
<dbReference type="OrthoDB" id="3695090at2759"/>